<feature type="transmembrane region" description="Helical" evidence="8">
    <location>
        <begin position="6"/>
        <end position="25"/>
    </location>
</feature>
<keyword evidence="6 8" id="KW-0472">Membrane</keyword>
<reference evidence="9 10" key="1">
    <citation type="submission" date="2019-03" db="EMBL/GenBank/DDBJ databases">
        <title>Genomic Encyclopedia of Type Strains, Phase IV (KMG-IV): sequencing the most valuable type-strain genomes for metagenomic binning, comparative biology and taxonomic classification.</title>
        <authorList>
            <person name="Goeker M."/>
        </authorList>
    </citation>
    <scope>NUCLEOTIDE SEQUENCE [LARGE SCALE GENOMIC DNA]</scope>
    <source>
        <strain evidence="9 10">DSM 103923</strain>
    </source>
</reference>
<name>A0A4V2UQT1_9PROT</name>
<sequence length="480" mass="52211">MLLGFVILYLVVSIGLGVYAATRVHNAKDYIAAGRSLPLYMVMAMVFATWFGAETVLGIPATFLEEDLGGLISDPFGASLCLVLFGLFFARKLYRMNLLTIGDFYRQRYDRKVEVVTGIAIALSYLGWVSAQITALGLVFNVLSEGQITQAQGILIGAAVVLMYTLYGGMWSVAITTFFQMIIIVLGLFYIAWLVSDMTGGVAPVIEHAAQNNKFHFWPEMNAVAMVAFISGLLTMGFGSIPQQDVFQRANSSKNENVAVWGTVLGGVAYFLFAAVPLFLAYSANLIDPAMTGQLLTDDSQKILPNLVTGHMPLVAQVIFYGALLAVIMSTASGTLLAPSVTLSENVIKDFITRRRHLPDEKLLVLTRWVVGGFAVLVTLYALWALNKETGIHKMVENAYKVTLVIAFVPLVAGLYWKRATTQGAYLAILFGLAGWLPLEFFAPENEVPPQFVGFLLSLVGMVIGSLTSRPPHAAKMASS</sequence>
<dbReference type="PANTHER" id="PTHR48086">
    <property type="entry name" value="SODIUM/PROLINE SYMPORTER-RELATED"/>
    <property type="match status" value="1"/>
</dbReference>
<feature type="transmembrane region" description="Helical" evidence="8">
    <location>
        <begin position="174"/>
        <end position="195"/>
    </location>
</feature>
<feature type="transmembrane region" description="Helical" evidence="8">
    <location>
        <begin position="258"/>
        <end position="282"/>
    </location>
</feature>
<dbReference type="Pfam" id="PF00474">
    <property type="entry name" value="SSF"/>
    <property type="match status" value="1"/>
</dbReference>
<dbReference type="EMBL" id="SLZY01000005">
    <property type="protein sequence ID" value="TCS72458.1"/>
    <property type="molecule type" value="Genomic_DNA"/>
</dbReference>
<feature type="transmembrane region" description="Helical" evidence="8">
    <location>
        <begin position="215"/>
        <end position="238"/>
    </location>
</feature>
<comment type="subcellular location">
    <subcellularLocation>
        <location evidence="1">Membrane</location>
        <topology evidence="1">Multi-pass membrane protein</topology>
    </subcellularLocation>
</comment>
<keyword evidence="10" id="KW-1185">Reference proteome</keyword>
<feature type="transmembrane region" description="Helical" evidence="8">
    <location>
        <begin position="449"/>
        <end position="467"/>
    </location>
</feature>
<comment type="similarity">
    <text evidence="2 7">Belongs to the sodium:solute symporter (SSF) (TC 2.A.21) family.</text>
</comment>
<dbReference type="InterPro" id="IPR038377">
    <property type="entry name" value="Na/Glc_symporter_sf"/>
</dbReference>
<dbReference type="InterPro" id="IPR050277">
    <property type="entry name" value="Sodium:Solute_Symporter"/>
</dbReference>
<evidence type="ECO:0000256" key="2">
    <source>
        <dbReference type="ARBA" id="ARBA00006434"/>
    </source>
</evidence>
<feature type="transmembrane region" description="Helical" evidence="8">
    <location>
        <begin position="149"/>
        <end position="167"/>
    </location>
</feature>
<dbReference type="CDD" id="cd11474">
    <property type="entry name" value="SLC5sbd_CHT"/>
    <property type="match status" value="1"/>
</dbReference>
<dbReference type="GO" id="GO:0005886">
    <property type="term" value="C:plasma membrane"/>
    <property type="evidence" value="ECO:0007669"/>
    <property type="project" value="TreeGrafter"/>
</dbReference>
<evidence type="ECO:0000256" key="1">
    <source>
        <dbReference type="ARBA" id="ARBA00004141"/>
    </source>
</evidence>
<dbReference type="GO" id="GO:0022857">
    <property type="term" value="F:transmembrane transporter activity"/>
    <property type="evidence" value="ECO:0007669"/>
    <property type="project" value="InterPro"/>
</dbReference>
<feature type="transmembrane region" description="Helical" evidence="8">
    <location>
        <begin position="318"/>
        <end position="343"/>
    </location>
</feature>
<evidence type="ECO:0000256" key="4">
    <source>
        <dbReference type="ARBA" id="ARBA00022692"/>
    </source>
</evidence>
<organism evidence="9 10">
    <name type="scientific">Sulfuritortus calidifontis</name>
    <dbReference type="NCBI Taxonomy" id="1914471"/>
    <lineage>
        <taxon>Bacteria</taxon>
        <taxon>Pseudomonadati</taxon>
        <taxon>Pseudomonadota</taxon>
        <taxon>Betaproteobacteria</taxon>
        <taxon>Nitrosomonadales</taxon>
        <taxon>Thiobacillaceae</taxon>
        <taxon>Sulfuritortus</taxon>
    </lineage>
</organism>
<proteinExistence type="inferred from homology"/>
<feature type="transmembrane region" description="Helical" evidence="8">
    <location>
        <begin position="424"/>
        <end position="443"/>
    </location>
</feature>
<comment type="caution">
    <text evidence="9">The sequence shown here is derived from an EMBL/GenBank/DDBJ whole genome shotgun (WGS) entry which is preliminary data.</text>
</comment>
<evidence type="ECO:0000256" key="6">
    <source>
        <dbReference type="ARBA" id="ARBA00023136"/>
    </source>
</evidence>
<dbReference type="Gene3D" id="1.20.1730.10">
    <property type="entry name" value="Sodium/glucose cotransporter"/>
    <property type="match status" value="1"/>
</dbReference>
<dbReference type="PANTHER" id="PTHR48086:SF7">
    <property type="entry name" value="SODIUM-SOLUTE SYMPORTER-RELATED"/>
    <property type="match status" value="1"/>
</dbReference>
<dbReference type="PROSITE" id="PS50283">
    <property type="entry name" value="NA_SOLUT_SYMP_3"/>
    <property type="match status" value="1"/>
</dbReference>
<dbReference type="OrthoDB" id="9789704at2"/>
<keyword evidence="3" id="KW-0813">Transport</keyword>
<dbReference type="Proteomes" id="UP000295135">
    <property type="component" value="Unassembled WGS sequence"/>
</dbReference>
<feature type="transmembrane region" description="Helical" evidence="8">
    <location>
        <begin position="76"/>
        <end position="94"/>
    </location>
</feature>
<evidence type="ECO:0000313" key="10">
    <source>
        <dbReference type="Proteomes" id="UP000295135"/>
    </source>
</evidence>
<feature type="transmembrane region" description="Helical" evidence="8">
    <location>
        <begin position="363"/>
        <end position="386"/>
    </location>
</feature>
<gene>
    <name evidence="9" type="ORF">EDC61_105113</name>
</gene>
<accession>A0A4V2UQT1</accession>
<evidence type="ECO:0000256" key="5">
    <source>
        <dbReference type="ARBA" id="ARBA00022989"/>
    </source>
</evidence>
<feature type="transmembrane region" description="Helical" evidence="8">
    <location>
        <begin position="37"/>
        <end position="64"/>
    </location>
</feature>
<keyword evidence="4 8" id="KW-0812">Transmembrane</keyword>
<evidence type="ECO:0000256" key="3">
    <source>
        <dbReference type="ARBA" id="ARBA00022448"/>
    </source>
</evidence>
<dbReference type="InterPro" id="IPR001734">
    <property type="entry name" value="Na/solute_symporter"/>
</dbReference>
<protein>
    <submittedName>
        <fullName evidence="9">Na+/proline symporter</fullName>
    </submittedName>
</protein>
<evidence type="ECO:0000313" key="9">
    <source>
        <dbReference type="EMBL" id="TCS72458.1"/>
    </source>
</evidence>
<feature type="transmembrane region" description="Helical" evidence="8">
    <location>
        <begin position="115"/>
        <end position="143"/>
    </location>
</feature>
<keyword evidence="5 8" id="KW-1133">Transmembrane helix</keyword>
<feature type="transmembrane region" description="Helical" evidence="8">
    <location>
        <begin position="398"/>
        <end position="417"/>
    </location>
</feature>
<dbReference type="RefSeq" id="WP_126463518.1">
    <property type="nucleotide sequence ID" value="NZ_AP018721.1"/>
</dbReference>
<evidence type="ECO:0000256" key="8">
    <source>
        <dbReference type="SAM" id="Phobius"/>
    </source>
</evidence>
<dbReference type="AlphaFoldDB" id="A0A4V2UQT1"/>
<evidence type="ECO:0000256" key="7">
    <source>
        <dbReference type="RuleBase" id="RU362091"/>
    </source>
</evidence>